<dbReference type="AlphaFoldDB" id="A0A512ITE8"/>
<keyword evidence="8" id="KW-1185">Reference proteome</keyword>
<evidence type="ECO:0000313" key="8">
    <source>
        <dbReference type="Proteomes" id="UP000321258"/>
    </source>
</evidence>
<feature type="transmembrane region" description="Helical" evidence="5">
    <location>
        <begin position="347"/>
        <end position="367"/>
    </location>
</feature>
<feature type="transmembrane region" description="Helical" evidence="5">
    <location>
        <begin position="198"/>
        <end position="218"/>
    </location>
</feature>
<dbReference type="InterPro" id="IPR011547">
    <property type="entry name" value="SLC26A/SulP_dom"/>
</dbReference>
<evidence type="ECO:0000256" key="1">
    <source>
        <dbReference type="ARBA" id="ARBA00004141"/>
    </source>
</evidence>
<sequence>MPQSLSRILPASLSRDLPSSFVVFLVALPLCMGIAIASGVPPERGLITGIIGGLIVGMLAGSPLQVSGPAAGLAVIVFEFVREHGIGMLGPVLVVAGAIQIIAGALRVGGWFRAISPAVVHGMLAGIGVLIVLGQIHVLTDALPQASGLDNLVAIPAAFFDFVQGEGNKTGAVIVGLSTIVAMLGWEKIRPTRLKMLPGALVGVVAGTIVSAVAGLAVKHVDVPEAILSTLALPATGDWGRLSEPTMIVMALTLAIIASAESLLSAAAVDRMHDGPRTQYNRELGAQGVGNMLCGLVGGLPMTGVIVRSSANVQAGAVTRASAVMHGAWILAFLMALPWALELVPTAALAGILVVTGVRLISIEHAFHLHRRHGVATAAIWLVTMLTVVGTDLLTGVLVGLGLSLIQVVPHLLKKGLLKIEGGAATAFQPAGGLAAVPEVRLSGSATFLQLPHLTEALELTPSGGPVRVSADKLGHVDHTCLEMIQDWASRRAKAGTTFEVVGGSAGLREKLSAALHPAPAH</sequence>
<proteinExistence type="predicted"/>
<feature type="transmembrane region" description="Helical" evidence="5">
    <location>
        <begin position="86"/>
        <end position="106"/>
    </location>
</feature>
<comment type="subcellular location">
    <subcellularLocation>
        <location evidence="1">Membrane</location>
        <topology evidence="1">Multi-pass membrane protein</topology>
    </subcellularLocation>
</comment>
<name>A0A512ITE8_9HYPH</name>
<gene>
    <name evidence="7" type="primary">ychM</name>
    <name evidence="7" type="ORF">MHA02_33430</name>
</gene>
<feature type="transmembrane region" description="Helical" evidence="5">
    <location>
        <begin position="247"/>
        <end position="269"/>
    </location>
</feature>
<evidence type="ECO:0000259" key="6">
    <source>
        <dbReference type="Pfam" id="PF00916"/>
    </source>
</evidence>
<evidence type="ECO:0000313" key="7">
    <source>
        <dbReference type="EMBL" id="GEP00956.1"/>
    </source>
</evidence>
<feature type="transmembrane region" description="Helical" evidence="5">
    <location>
        <begin position="379"/>
        <end position="406"/>
    </location>
</feature>
<accession>A0A512ITE8</accession>
<protein>
    <submittedName>
        <fullName evidence="7">Sulfate transporter</fullName>
    </submittedName>
</protein>
<feature type="transmembrane region" description="Helical" evidence="5">
    <location>
        <begin position="46"/>
        <end position="66"/>
    </location>
</feature>
<keyword evidence="3 5" id="KW-1133">Transmembrane helix</keyword>
<organism evidence="7 8">
    <name type="scientific">Methylobacterium haplocladii</name>
    <dbReference type="NCBI Taxonomy" id="1176176"/>
    <lineage>
        <taxon>Bacteria</taxon>
        <taxon>Pseudomonadati</taxon>
        <taxon>Pseudomonadota</taxon>
        <taxon>Alphaproteobacteria</taxon>
        <taxon>Hyphomicrobiales</taxon>
        <taxon>Methylobacteriaceae</taxon>
        <taxon>Methylobacterium</taxon>
    </lineage>
</organism>
<keyword evidence="4 5" id="KW-0472">Membrane</keyword>
<feature type="transmembrane region" description="Helical" evidence="5">
    <location>
        <begin position="118"/>
        <end position="139"/>
    </location>
</feature>
<reference evidence="7 8" key="1">
    <citation type="submission" date="2019-07" db="EMBL/GenBank/DDBJ databases">
        <title>Whole genome shotgun sequence of Methylobacterium haplocladii NBRC 107714.</title>
        <authorList>
            <person name="Hosoyama A."/>
            <person name="Uohara A."/>
            <person name="Ohji S."/>
            <person name="Ichikawa N."/>
        </authorList>
    </citation>
    <scope>NUCLEOTIDE SEQUENCE [LARGE SCALE GENOMIC DNA]</scope>
    <source>
        <strain evidence="7 8">NBRC 107714</strain>
    </source>
</reference>
<feature type="transmembrane region" description="Helical" evidence="5">
    <location>
        <begin position="170"/>
        <end position="186"/>
    </location>
</feature>
<evidence type="ECO:0000256" key="2">
    <source>
        <dbReference type="ARBA" id="ARBA00022692"/>
    </source>
</evidence>
<feature type="domain" description="SLC26A/SulP transporter" evidence="6">
    <location>
        <begin position="13"/>
        <end position="383"/>
    </location>
</feature>
<dbReference type="InterPro" id="IPR001902">
    <property type="entry name" value="SLC26A/SulP_fam"/>
</dbReference>
<evidence type="ECO:0000256" key="5">
    <source>
        <dbReference type="SAM" id="Phobius"/>
    </source>
</evidence>
<evidence type="ECO:0000256" key="4">
    <source>
        <dbReference type="ARBA" id="ARBA00023136"/>
    </source>
</evidence>
<dbReference type="GO" id="GO:0055085">
    <property type="term" value="P:transmembrane transport"/>
    <property type="evidence" value="ECO:0007669"/>
    <property type="project" value="InterPro"/>
</dbReference>
<dbReference type="EMBL" id="BJZT01000037">
    <property type="protein sequence ID" value="GEP00956.1"/>
    <property type="molecule type" value="Genomic_DNA"/>
</dbReference>
<dbReference type="Proteomes" id="UP000321258">
    <property type="component" value="Unassembled WGS sequence"/>
</dbReference>
<evidence type="ECO:0000256" key="3">
    <source>
        <dbReference type="ARBA" id="ARBA00022989"/>
    </source>
</evidence>
<keyword evidence="2 5" id="KW-0812">Transmembrane</keyword>
<feature type="transmembrane region" description="Helical" evidence="5">
    <location>
        <begin position="20"/>
        <end position="39"/>
    </location>
</feature>
<dbReference type="OrthoDB" id="9769739at2"/>
<dbReference type="GO" id="GO:0016020">
    <property type="term" value="C:membrane"/>
    <property type="evidence" value="ECO:0007669"/>
    <property type="project" value="UniProtKB-SubCell"/>
</dbReference>
<dbReference type="PANTHER" id="PTHR11814">
    <property type="entry name" value="SULFATE TRANSPORTER"/>
    <property type="match status" value="1"/>
</dbReference>
<comment type="caution">
    <text evidence="7">The sequence shown here is derived from an EMBL/GenBank/DDBJ whole genome shotgun (WGS) entry which is preliminary data.</text>
</comment>
<dbReference type="Pfam" id="PF00916">
    <property type="entry name" value="Sulfate_transp"/>
    <property type="match status" value="1"/>
</dbReference>
<dbReference type="RefSeq" id="WP_147080740.1">
    <property type="nucleotide sequence ID" value="NZ_BJZT01000037.1"/>
</dbReference>